<dbReference type="Proteomes" id="UP001350748">
    <property type="component" value="Unassembled WGS sequence"/>
</dbReference>
<comment type="caution">
    <text evidence="5">The sequence shown here is derived from an EMBL/GenBank/DDBJ whole genome shotgun (WGS) entry which is preliminary data.</text>
</comment>
<keyword evidence="2" id="KW-0413">Isomerase</keyword>
<evidence type="ECO:0000313" key="6">
    <source>
        <dbReference type="Proteomes" id="UP001350748"/>
    </source>
</evidence>
<dbReference type="PANTHER" id="PTHR38041:SF1">
    <property type="entry name" value="CHORISMATE MUTASE"/>
    <property type="match status" value="1"/>
</dbReference>
<dbReference type="SUPFAM" id="SSF48600">
    <property type="entry name" value="Chorismate mutase II"/>
    <property type="match status" value="1"/>
</dbReference>
<evidence type="ECO:0000256" key="2">
    <source>
        <dbReference type="ARBA" id="ARBA00023235"/>
    </source>
</evidence>
<dbReference type="InterPro" id="IPR036263">
    <property type="entry name" value="Chorismate_II_sf"/>
</dbReference>
<feature type="compositionally biased region" description="Basic and acidic residues" evidence="3">
    <location>
        <begin position="8"/>
        <end position="22"/>
    </location>
</feature>
<dbReference type="PANTHER" id="PTHR38041">
    <property type="entry name" value="CHORISMATE MUTASE"/>
    <property type="match status" value="1"/>
</dbReference>
<dbReference type="PROSITE" id="PS51168">
    <property type="entry name" value="CHORISMATE_MUT_2"/>
    <property type="match status" value="1"/>
</dbReference>
<sequence length="127" mass="14128">MTMTSQGAKRDASASERDAAQEEMAEVRRLIDELDEELVALLAKRQRQIERAAKVKPTLGMPANVPERVEEVLGHVLGVARREGLSLEVAMNLWRALIEWSIQYEERLMGDRAPKGDYAPPSEGGDA</sequence>
<evidence type="ECO:0000313" key="5">
    <source>
        <dbReference type="EMBL" id="MEF3366051.1"/>
    </source>
</evidence>
<proteinExistence type="predicted"/>
<evidence type="ECO:0000259" key="4">
    <source>
        <dbReference type="PROSITE" id="PS51168"/>
    </source>
</evidence>
<dbReference type="Gene3D" id="1.20.59.10">
    <property type="entry name" value="Chorismate mutase"/>
    <property type="match status" value="1"/>
</dbReference>
<dbReference type="Pfam" id="PF01817">
    <property type="entry name" value="CM_2"/>
    <property type="match status" value="1"/>
</dbReference>
<dbReference type="InterPro" id="IPR036979">
    <property type="entry name" value="CM_dom_sf"/>
</dbReference>
<protein>
    <recommendedName>
        <fullName evidence="1">chorismate mutase</fullName>
        <ecNumber evidence="1">5.4.99.5</ecNumber>
    </recommendedName>
</protein>
<dbReference type="InterPro" id="IPR051331">
    <property type="entry name" value="Chorismate_mutase-related"/>
</dbReference>
<evidence type="ECO:0000256" key="3">
    <source>
        <dbReference type="SAM" id="MobiDB-lite"/>
    </source>
</evidence>
<reference evidence="5 6" key="1">
    <citation type="submission" date="2024-02" db="EMBL/GenBank/DDBJ databases">
        <authorList>
            <person name="Grouzdev D."/>
        </authorList>
    </citation>
    <scope>NUCLEOTIDE SEQUENCE [LARGE SCALE GENOMIC DNA]</scope>
    <source>
        <strain evidence="5 6">9N</strain>
    </source>
</reference>
<dbReference type="SMART" id="SM00830">
    <property type="entry name" value="CM_2"/>
    <property type="match status" value="1"/>
</dbReference>
<dbReference type="InterPro" id="IPR002701">
    <property type="entry name" value="CM_II_prokaryot"/>
</dbReference>
<accession>A0ABU7XF96</accession>
<organism evidence="5 6">
    <name type="scientific">Methylocystis borbori</name>
    <dbReference type="NCBI Taxonomy" id="3118750"/>
    <lineage>
        <taxon>Bacteria</taxon>
        <taxon>Pseudomonadati</taxon>
        <taxon>Pseudomonadota</taxon>
        <taxon>Alphaproteobacteria</taxon>
        <taxon>Hyphomicrobiales</taxon>
        <taxon>Methylocystaceae</taxon>
        <taxon>Methylocystis</taxon>
    </lineage>
</organism>
<gene>
    <name evidence="5" type="ORF">V3H18_05825</name>
</gene>
<keyword evidence="6" id="KW-1185">Reference proteome</keyword>
<name>A0ABU7XF96_9HYPH</name>
<dbReference type="RefSeq" id="WP_332081019.1">
    <property type="nucleotide sequence ID" value="NZ_JAZHYN010000011.1"/>
</dbReference>
<dbReference type="EC" id="5.4.99.5" evidence="1"/>
<dbReference type="EMBL" id="JAZHYN010000011">
    <property type="protein sequence ID" value="MEF3366051.1"/>
    <property type="molecule type" value="Genomic_DNA"/>
</dbReference>
<feature type="region of interest" description="Disordered" evidence="3">
    <location>
        <begin position="1"/>
        <end position="22"/>
    </location>
</feature>
<evidence type="ECO:0000256" key="1">
    <source>
        <dbReference type="ARBA" id="ARBA00012404"/>
    </source>
</evidence>
<feature type="domain" description="Chorismate mutase" evidence="4">
    <location>
        <begin position="18"/>
        <end position="109"/>
    </location>
</feature>